<dbReference type="SUPFAM" id="SSF53474">
    <property type="entry name" value="alpha/beta-Hydrolases"/>
    <property type="match status" value="1"/>
</dbReference>
<evidence type="ECO:0000313" key="2">
    <source>
        <dbReference type="Proteomes" id="UP000228711"/>
    </source>
</evidence>
<evidence type="ECO:0000313" key="1">
    <source>
        <dbReference type="EMBL" id="PIS41345.1"/>
    </source>
</evidence>
<name>A0A2H0YS71_9BACT</name>
<proteinExistence type="predicted"/>
<evidence type="ECO:0008006" key="3">
    <source>
        <dbReference type="Google" id="ProtNLM"/>
    </source>
</evidence>
<dbReference type="AlphaFoldDB" id="A0A2H0YS71"/>
<sequence length="266" mass="29169">MNNKTKLFRVLQNEVAGDFYFASSSRSPSVVFLQGLPGSMKKNDVGNFLSSVGYSLFNLEYPGTFNNGGNLTPRNCVKGAVNAIKLLQSGKITDVFSGVKHPISQDVVLSGTSFGAAIALSAIAQVKSVTRLLLFSPVFLFSKDREESGLTEDMSSLITYMKRCLPHTHRLADEGDWTTLFSGTHPDFQARKKLNALNGKKILVVRGAKDKSILESASSYFQELLKTEGVSCEITTLTVEEGHHDYRTLLTSDVKEQALAFLSEKE</sequence>
<comment type="caution">
    <text evidence="1">The sequence shown here is derived from an EMBL/GenBank/DDBJ whole genome shotgun (WGS) entry which is preliminary data.</text>
</comment>
<reference evidence="2" key="1">
    <citation type="submission" date="2017-09" db="EMBL/GenBank/DDBJ databases">
        <title>Depth-based differentiation of microbial function through sediment-hosted aquifers and enrichment of novel symbionts in the deep terrestrial subsurface.</title>
        <authorList>
            <person name="Probst A.J."/>
            <person name="Ladd B."/>
            <person name="Jarett J.K."/>
            <person name="Geller-Mcgrath D.E."/>
            <person name="Sieber C.M.K."/>
            <person name="Emerson J.B."/>
            <person name="Anantharaman K."/>
            <person name="Thomas B.C."/>
            <person name="Malmstrom R."/>
            <person name="Stieglmeier M."/>
            <person name="Klingl A."/>
            <person name="Woyke T."/>
            <person name="Ryan C.M."/>
            <person name="Banfield J.F."/>
        </authorList>
    </citation>
    <scope>NUCLEOTIDE SEQUENCE [LARGE SCALE GENOMIC DNA]</scope>
</reference>
<dbReference type="InterPro" id="IPR029058">
    <property type="entry name" value="AB_hydrolase_fold"/>
</dbReference>
<dbReference type="Proteomes" id="UP000228711">
    <property type="component" value="Unassembled WGS sequence"/>
</dbReference>
<dbReference type="EMBL" id="PEXV01000118">
    <property type="protein sequence ID" value="PIS41345.1"/>
    <property type="molecule type" value="Genomic_DNA"/>
</dbReference>
<dbReference type="Gene3D" id="3.40.50.1820">
    <property type="entry name" value="alpha/beta hydrolase"/>
    <property type="match status" value="1"/>
</dbReference>
<organism evidence="1 2">
    <name type="scientific">Candidatus Kerfeldbacteria bacterium CG08_land_8_20_14_0_20_42_7</name>
    <dbReference type="NCBI Taxonomy" id="2014245"/>
    <lineage>
        <taxon>Bacteria</taxon>
        <taxon>Candidatus Kerfeldiibacteriota</taxon>
    </lineage>
</organism>
<gene>
    <name evidence="1" type="ORF">COT25_03610</name>
</gene>
<accession>A0A2H0YS71</accession>
<protein>
    <recommendedName>
        <fullName evidence="3">Serine aminopeptidase S33 domain-containing protein</fullName>
    </recommendedName>
</protein>